<feature type="compositionally biased region" description="Polar residues" evidence="3">
    <location>
        <begin position="163"/>
        <end position="172"/>
    </location>
</feature>
<comment type="subcellular location">
    <subcellularLocation>
        <location evidence="1">Cell envelope</location>
    </subcellularLocation>
</comment>
<evidence type="ECO:0000256" key="3">
    <source>
        <dbReference type="SAM" id="MobiDB-lite"/>
    </source>
</evidence>
<feature type="region of interest" description="Disordered" evidence="3">
    <location>
        <begin position="306"/>
        <end position="367"/>
    </location>
</feature>
<dbReference type="PANTHER" id="PTHR32347:SF23">
    <property type="entry name" value="BLL5650 PROTEIN"/>
    <property type="match status" value="1"/>
</dbReference>
<dbReference type="InterPro" id="IPR050465">
    <property type="entry name" value="UPF0194_transport"/>
</dbReference>
<feature type="region of interest" description="Disordered" evidence="3">
    <location>
        <begin position="214"/>
        <end position="252"/>
    </location>
</feature>
<protein>
    <submittedName>
        <fullName evidence="4">HlyD family efflux transporter periplasmic adaptor subunit</fullName>
    </submittedName>
</protein>
<keyword evidence="2" id="KW-0175">Coiled coil</keyword>
<organism evidence="4 5">
    <name type="scientific">Pedococcus bigeumensis</name>
    <dbReference type="NCBI Taxonomy" id="433644"/>
    <lineage>
        <taxon>Bacteria</taxon>
        <taxon>Bacillati</taxon>
        <taxon>Actinomycetota</taxon>
        <taxon>Actinomycetes</taxon>
        <taxon>Micrococcales</taxon>
        <taxon>Intrasporangiaceae</taxon>
        <taxon>Pedococcus</taxon>
    </lineage>
</organism>
<feature type="compositionally biased region" description="Low complexity" evidence="3">
    <location>
        <begin position="218"/>
        <end position="252"/>
    </location>
</feature>
<feature type="compositionally biased region" description="Gly residues" evidence="3">
    <location>
        <begin position="315"/>
        <end position="325"/>
    </location>
</feature>
<accession>A0A502CW25</accession>
<dbReference type="OrthoDB" id="4871523at2"/>
<feature type="compositionally biased region" description="Polar residues" evidence="3">
    <location>
        <begin position="358"/>
        <end position="367"/>
    </location>
</feature>
<dbReference type="GO" id="GO:0030313">
    <property type="term" value="C:cell envelope"/>
    <property type="evidence" value="ECO:0007669"/>
    <property type="project" value="UniProtKB-SubCell"/>
</dbReference>
<name>A0A502CW25_9MICO</name>
<dbReference type="Proteomes" id="UP000317722">
    <property type="component" value="Unassembled WGS sequence"/>
</dbReference>
<evidence type="ECO:0000313" key="4">
    <source>
        <dbReference type="EMBL" id="TPG16026.1"/>
    </source>
</evidence>
<sequence>MADSRTRRRPAVRSAAAAVSVAVLLGAGFVARAYASDDPTSGYRTARATTGTVDQRLAFTGTVQRVDQQTATFVVSGQVASIGVTVGQSVTKGEQLARLDKADLEDAVVQAKASLARARATLESDQSGSTTTTSSSQGGTTALSALPAAFMASTPAATPNPIPTGSKTSQGQGVPESVRKAQEAVAAAQAKVAAAQQAATTALAAADDSCADVLDGNGSTPTGTPTGTSTTPAPDPTTSTAASTPSTPSTADDTAALASCLKAMRTAQAALHAVTAAQDSVTAAQDRLATAQQAWTQALAKQAEAAAQTSTGSSGNTGGTGGRTGSTGQTGTSGSTGNTSPSGTGSQTGTGSRSGSTDSASRVASDEASVTQAELALKQAQTALGQATLTAPVAGTVAAVGLTVGESAGSNGITIIGGTGATVTVDVPVASIPKVAVGQEADVTPPGAVAAVEGTVQQVGLLPTQTSGSAATYPVVVLVAEATATLASGARASVSILVGQAAGVVTVPNSAITTVSATSAFVTVVKGGVATRTSVTLGTVGPTRSQVSKGLVAGETVLLADANEAIPTTTNQNRVGGGFTGGTFGGQTGGFTGGGFTGGGFTGGGAVPGGTGFARN</sequence>
<reference evidence="4 5" key="1">
    <citation type="journal article" date="2019" name="Environ. Microbiol.">
        <title>Species interactions and distinct microbial communities in high Arctic permafrost affected cryosols are associated with the CH4 and CO2 gas fluxes.</title>
        <authorList>
            <person name="Altshuler I."/>
            <person name="Hamel J."/>
            <person name="Turney S."/>
            <person name="Magnuson E."/>
            <person name="Levesque R."/>
            <person name="Greer C."/>
            <person name="Whyte L.G."/>
        </authorList>
    </citation>
    <scope>NUCLEOTIDE SEQUENCE [LARGE SCALE GENOMIC DNA]</scope>
    <source>
        <strain evidence="4 5">S9.3A</strain>
    </source>
</reference>
<dbReference type="SUPFAM" id="SSF111369">
    <property type="entry name" value="HlyD-like secretion proteins"/>
    <property type="match status" value="1"/>
</dbReference>
<proteinExistence type="predicted"/>
<evidence type="ECO:0000256" key="2">
    <source>
        <dbReference type="ARBA" id="ARBA00023054"/>
    </source>
</evidence>
<comment type="caution">
    <text evidence="4">The sequence shown here is derived from an EMBL/GenBank/DDBJ whole genome shotgun (WGS) entry which is preliminary data.</text>
</comment>
<dbReference type="EMBL" id="RCZM01000004">
    <property type="protein sequence ID" value="TPG16026.1"/>
    <property type="molecule type" value="Genomic_DNA"/>
</dbReference>
<dbReference type="Gene3D" id="2.40.50.100">
    <property type="match status" value="1"/>
</dbReference>
<dbReference type="AlphaFoldDB" id="A0A502CW25"/>
<keyword evidence="5" id="KW-1185">Reference proteome</keyword>
<feature type="compositionally biased region" description="Low complexity" evidence="3">
    <location>
        <begin position="126"/>
        <end position="140"/>
    </location>
</feature>
<dbReference type="Gene3D" id="1.10.287.470">
    <property type="entry name" value="Helix hairpin bin"/>
    <property type="match status" value="1"/>
</dbReference>
<feature type="region of interest" description="Disordered" evidence="3">
    <location>
        <begin position="153"/>
        <end position="178"/>
    </location>
</feature>
<evidence type="ECO:0000313" key="5">
    <source>
        <dbReference type="Proteomes" id="UP000317722"/>
    </source>
</evidence>
<gene>
    <name evidence="4" type="ORF">EAH86_12360</name>
</gene>
<feature type="region of interest" description="Disordered" evidence="3">
    <location>
        <begin position="119"/>
        <end position="140"/>
    </location>
</feature>
<dbReference type="RefSeq" id="WP_140741126.1">
    <property type="nucleotide sequence ID" value="NZ_RCZM01000004.1"/>
</dbReference>
<evidence type="ECO:0000256" key="1">
    <source>
        <dbReference type="ARBA" id="ARBA00004196"/>
    </source>
</evidence>
<feature type="compositionally biased region" description="Low complexity" evidence="3">
    <location>
        <begin position="326"/>
        <end position="357"/>
    </location>
</feature>
<dbReference type="Gene3D" id="2.40.420.20">
    <property type="match status" value="1"/>
</dbReference>
<dbReference type="Gene3D" id="2.40.30.170">
    <property type="match status" value="1"/>
</dbReference>
<dbReference type="PANTHER" id="PTHR32347">
    <property type="entry name" value="EFFLUX SYSTEM COMPONENT YKNX-RELATED"/>
    <property type="match status" value="1"/>
</dbReference>